<dbReference type="InterPro" id="IPR020899">
    <property type="entry name" value="Arg_repress_C"/>
</dbReference>
<reference evidence="11 12" key="1">
    <citation type="journal article" date="2019" name="Nat. Microbiol.">
        <title>Mediterranean grassland soil C-N compound turnover is dependent on rainfall and depth, and is mediated by genomically divergent microorganisms.</title>
        <authorList>
            <person name="Diamond S."/>
            <person name="Andeer P.F."/>
            <person name="Li Z."/>
            <person name="Crits-Christoph A."/>
            <person name="Burstein D."/>
            <person name="Anantharaman K."/>
            <person name="Lane K.R."/>
            <person name="Thomas B.C."/>
            <person name="Pan C."/>
            <person name="Northen T.R."/>
            <person name="Banfield J.F."/>
        </authorList>
    </citation>
    <scope>NUCLEOTIDE SEQUENCE [LARGE SCALE GENOMIC DNA]</scope>
    <source>
        <strain evidence="11">NP_7</strain>
    </source>
</reference>
<keyword evidence="6 7" id="KW-0804">Transcription</keyword>
<dbReference type="GO" id="GO:0003677">
    <property type="term" value="F:DNA binding"/>
    <property type="evidence" value="ECO:0007669"/>
    <property type="project" value="UniProtKB-KW"/>
</dbReference>
<dbReference type="PANTHER" id="PTHR34471:SF1">
    <property type="entry name" value="ARGININE REPRESSOR"/>
    <property type="match status" value="1"/>
</dbReference>
<evidence type="ECO:0000256" key="6">
    <source>
        <dbReference type="ARBA" id="ARBA00023163"/>
    </source>
</evidence>
<dbReference type="InterPro" id="IPR036390">
    <property type="entry name" value="WH_DNA-bd_sf"/>
</dbReference>
<dbReference type="GO" id="GO:0051259">
    <property type="term" value="P:protein complex oligomerization"/>
    <property type="evidence" value="ECO:0007669"/>
    <property type="project" value="InterPro"/>
</dbReference>
<evidence type="ECO:0000259" key="9">
    <source>
        <dbReference type="Pfam" id="PF01316"/>
    </source>
</evidence>
<evidence type="ECO:0000313" key="11">
    <source>
        <dbReference type="EMBL" id="TMI84634.1"/>
    </source>
</evidence>
<evidence type="ECO:0000256" key="7">
    <source>
        <dbReference type="HAMAP-Rule" id="MF_00173"/>
    </source>
</evidence>
<dbReference type="Gene3D" id="3.30.1360.40">
    <property type="match status" value="1"/>
</dbReference>
<dbReference type="EMBL" id="VBAO01000023">
    <property type="protein sequence ID" value="TMI84634.1"/>
    <property type="molecule type" value="Genomic_DNA"/>
</dbReference>
<keyword evidence="4 7" id="KW-0805">Transcription regulation</keyword>
<evidence type="ECO:0000256" key="3">
    <source>
        <dbReference type="ARBA" id="ARBA00022490"/>
    </source>
</evidence>
<dbReference type="AlphaFoldDB" id="A0A537JM92"/>
<dbReference type="NCBIfam" id="TIGR01529">
    <property type="entry name" value="argR_whole"/>
    <property type="match status" value="1"/>
</dbReference>
<dbReference type="Proteomes" id="UP000320048">
    <property type="component" value="Unassembled WGS sequence"/>
</dbReference>
<dbReference type="InterPro" id="IPR036388">
    <property type="entry name" value="WH-like_DNA-bd_sf"/>
</dbReference>
<keyword evidence="3 7" id="KW-0963">Cytoplasm</keyword>
<dbReference type="SUPFAM" id="SSF46785">
    <property type="entry name" value="Winged helix' DNA-binding domain"/>
    <property type="match status" value="1"/>
</dbReference>
<accession>A0A537JM92</accession>
<evidence type="ECO:0000256" key="5">
    <source>
        <dbReference type="ARBA" id="ARBA00023125"/>
    </source>
</evidence>
<feature type="domain" description="Arginine repressor DNA-binding" evidence="9">
    <location>
        <begin position="2"/>
        <end position="65"/>
    </location>
</feature>
<dbReference type="Pfam" id="PF01316">
    <property type="entry name" value="Arg_repressor"/>
    <property type="match status" value="1"/>
</dbReference>
<keyword evidence="7" id="KW-0028">Amino-acid biosynthesis</keyword>
<dbReference type="PANTHER" id="PTHR34471">
    <property type="entry name" value="ARGININE REPRESSOR"/>
    <property type="match status" value="1"/>
</dbReference>
<dbReference type="GO" id="GO:0005737">
    <property type="term" value="C:cytoplasm"/>
    <property type="evidence" value="ECO:0007669"/>
    <property type="project" value="UniProtKB-SubCell"/>
</dbReference>
<dbReference type="SUPFAM" id="SSF55252">
    <property type="entry name" value="C-terminal domain of arginine repressor"/>
    <property type="match status" value="1"/>
</dbReference>
<dbReference type="GO" id="GO:0003700">
    <property type="term" value="F:DNA-binding transcription factor activity"/>
    <property type="evidence" value="ECO:0007669"/>
    <property type="project" value="UniProtKB-UniRule"/>
</dbReference>
<comment type="subcellular location">
    <subcellularLocation>
        <location evidence="1 7">Cytoplasm</location>
    </subcellularLocation>
</comment>
<name>A0A537JM92_9BACT</name>
<dbReference type="Gene3D" id="1.10.10.10">
    <property type="entry name" value="Winged helix-like DNA-binding domain superfamily/Winged helix DNA-binding domain"/>
    <property type="match status" value="1"/>
</dbReference>
<gene>
    <name evidence="7 11" type="primary">argR</name>
    <name evidence="11" type="ORF">E6H04_00915</name>
</gene>
<sequence length="154" mass="16886">MRGDRERKIRGIIAQQPVGTQEEMAAALRRQGLAVTQATVSRDIKRLGLVKAPSRDGRSRYVLPDRPSPVDVLRRLRSAVAGYVLSVDSGESVVVVHTLTGCANVVAEAIDEMRWDDVVGTVAGDNTILVVPRRGGARERVLVRLRRLVEGRPE</sequence>
<dbReference type="UniPathway" id="UPA00068"/>
<keyword evidence="5 7" id="KW-0238">DNA-binding</keyword>
<evidence type="ECO:0000256" key="4">
    <source>
        <dbReference type="ARBA" id="ARBA00023015"/>
    </source>
</evidence>
<evidence type="ECO:0000256" key="1">
    <source>
        <dbReference type="ARBA" id="ARBA00004496"/>
    </source>
</evidence>
<evidence type="ECO:0000259" key="10">
    <source>
        <dbReference type="Pfam" id="PF02863"/>
    </source>
</evidence>
<evidence type="ECO:0000256" key="2">
    <source>
        <dbReference type="ARBA" id="ARBA00008316"/>
    </source>
</evidence>
<keyword evidence="7" id="KW-0055">Arginine biosynthesis</keyword>
<dbReference type="InterPro" id="IPR036251">
    <property type="entry name" value="Arg_repress_C_sf"/>
</dbReference>
<dbReference type="GO" id="GO:0006526">
    <property type="term" value="P:L-arginine biosynthetic process"/>
    <property type="evidence" value="ECO:0007669"/>
    <property type="project" value="UniProtKB-UniPathway"/>
</dbReference>
<organism evidence="11 12">
    <name type="scientific">Candidatus Segetimicrobium genomatis</name>
    <dbReference type="NCBI Taxonomy" id="2569760"/>
    <lineage>
        <taxon>Bacteria</taxon>
        <taxon>Bacillati</taxon>
        <taxon>Candidatus Sysuimicrobiota</taxon>
        <taxon>Candidatus Sysuimicrobiia</taxon>
        <taxon>Candidatus Sysuimicrobiales</taxon>
        <taxon>Candidatus Segetimicrobiaceae</taxon>
        <taxon>Candidatus Segetimicrobium</taxon>
    </lineage>
</organism>
<comment type="similarity">
    <text evidence="2 7">Belongs to the ArgR family.</text>
</comment>
<comment type="caution">
    <text evidence="11">The sequence shown here is derived from an EMBL/GenBank/DDBJ whole genome shotgun (WGS) entry which is preliminary data.</text>
</comment>
<protein>
    <recommendedName>
        <fullName evidence="7 8">Arginine repressor</fullName>
    </recommendedName>
</protein>
<comment type="function">
    <text evidence="7">Regulates arginine biosynthesis genes.</text>
</comment>
<dbReference type="PRINTS" id="PR01467">
    <property type="entry name" value="ARGREPRESSOR"/>
</dbReference>
<dbReference type="Pfam" id="PF02863">
    <property type="entry name" value="Arg_repressor_C"/>
    <property type="match status" value="1"/>
</dbReference>
<dbReference type="GO" id="GO:1900079">
    <property type="term" value="P:regulation of arginine biosynthetic process"/>
    <property type="evidence" value="ECO:0007669"/>
    <property type="project" value="UniProtKB-UniRule"/>
</dbReference>
<feature type="domain" description="Arginine repressor C-terminal" evidence="10">
    <location>
        <begin position="83"/>
        <end position="146"/>
    </location>
</feature>
<evidence type="ECO:0000313" key="12">
    <source>
        <dbReference type="Proteomes" id="UP000320048"/>
    </source>
</evidence>
<dbReference type="HAMAP" id="MF_00173">
    <property type="entry name" value="Arg_repressor"/>
    <property type="match status" value="1"/>
</dbReference>
<dbReference type="GO" id="GO:0034618">
    <property type="term" value="F:arginine binding"/>
    <property type="evidence" value="ECO:0007669"/>
    <property type="project" value="InterPro"/>
</dbReference>
<evidence type="ECO:0000256" key="8">
    <source>
        <dbReference type="NCBIfam" id="TIGR01529"/>
    </source>
</evidence>
<proteinExistence type="inferred from homology"/>
<dbReference type="InterPro" id="IPR020900">
    <property type="entry name" value="Arg_repress_DNA-bd"/>
</dbReference>
<keyword evidence="7" id="KW-0678">Repressor</keyword>
<comment type="pathway">
    <text evidence="7">Amino-acid biosynthesis; L-arginine biosynthesis [regulation].</text>
</comment>
<dbReference type="InterPro" id="IPR001669">
    <property type="entry name" value="Arg_repress"/>
</dbReference>